<dbReference type="Proteomes" id="UP000594435">
    <property type="component" value="Chromosome 2"/>
</dbReference>
<dbReference type="CDD" id="cd18110">
    <property type="entry name" value="ATP-synt_F1_beta_C"/>
    <property type="match status" value="1"/>
</dbReference>
<evidence type="ECO:0000256" key="8">
    <source>
        <dbReference type="ARBA" id="ARBA00023065"/>
    </source>
</evidence>
<reference evidence="16 17" key="1">
    <citation type="submission" date="2020-11" db="EMBL/GenBank/DDBJ databases">
        <title>Complete and Circularized Genome Assembly of a human isolate of Vibrio navarrensis biotype pommerensis with MiSeq and MinION Sequence Data.</title>
        <authorList>
            <person name="Schwartz K."/>
            <person name="Borowiak M."/>
            <person name="Deneke C."/>
            <person name="Balau V."/>
            <person name="Metelmann C."/>
            <person name="Strauch E."/>
        </authorList>
    </citation>
    <scope>NUCLEOTIDE SEQUENCE [LARGE SCALE GENOMIC DNA]</scope>
    <source>
        <strain evidence="16 17">20-VB00237</strain>
    </source>
</reference>
<keyword evidence="10 13" id="KW-0139">CF(1)</keyword>
<dbReference type="InterPro" id="IPR050053">
    <property type="entry name" value="ATPase_alpha/beta_chains"/>
</dbReference>
<keyword evidence="8 13" id="KW-0406">Ion transport</keyword>
<comment type="function">
    <text evidence="13">Produces ATP from ADP in the presence of a proton gradient across the membrane. The catalytic sites are hosted primarily by the beta subunits.</text>
</comment>
<keyword evidence="7 13" id="KW-1278">Translocase</keyword>
<dbReference type="PANTHER" id="PTHR15184:SF71">
    <property type="entry name" value="ATP SYNTHASE SUBUNIT BETA, MITOCHONDRIAL"/>
    <property type="match status" value="1"/>
</dbReference>
<dbReference type="GO" id="GO:0005524">
    <property type="term" value="F:ATP binding"/>
    <property type="evidence" value="ECO:0007669"/>
    <property type="project" value="UniProtKB-UniRule"/>
</dbReference>
<keyword evidence="3 13" id="KW-1003">Cell membrane</keyword>
<evidence type="ECO:0000256" key="7">
    <source>
        <dbReference type="ARBA" id="ARBA00022967"/>
    </source>
</evidence>
<dbReference type="InterPro" id="IPR020003">
    <property type="entry name" value="ATPase_a/bsu_AS"/>
</dbReference>
<dbReference type="SUPFAM" id="SSF52540">
    <property type="entry name" value="P-loop containing nucleoside triphosphate hydrolases"/>
    <property type="match status" value="1"/>
</dbReference>
<organism evidence="16 17">
    <name type="scientific">Vibrio navarrensis</name>
    <dbReference type="NCBI Taxonomy" id="29495"/>
    <lineage>
        <taxon>Bacteria</taxon>
        <taxon>Pseudomonadati</taxon>
        <taxon>Pseudomonadota</taxon>
        <taxon>Gammaproteobacteria</taxon>
        <taxon>Vibrionales</taxon>
        <taxon>Vibrionaceae</taxon>
        <taxon>Vibrio</taxon>
    </lineage>
</organism>
<evidence type="ECO:0000256" key="9">
    <source>
        <dbReference type="ARBA" id="ARBA00023136"/>
    </source>
</evidence>
<dbReference type="GO" id="GO:0005886">
    <property type="term" value="C:plasma membrane"/>
    <property type="evidence" value="ECO:0007669"/>
    <property type="project" value="UniProtKB-SubCell"/>
</dbReference>
<evidence type="ECO:0000313" key="17">
    <source>
        <dbReference type="Proteomes" id="UP000594435"/>
    </source>
</evidence>
<keyword evidence="9 13" id="KW-0472">Membrane</keyword>
<dbReference type="InterPro" id="IPR005722">
    <property type="entry name" value="ATP_synth_F1_bsu"/>
</dbReference>
<evidence type="ECO:0000313" key="16">
    <source>
        <dbReference type="EMBL" id="QPL56126.1"/>
    </source>
</evidence>
<dbReference type="InterPro" id="IPR000194">
    <property type="entry name" value="ATPase_F1/V1/A1_a/bsu_nucl-bd"/>
</dbReference>
<dbReference type="Gene3D" id="3.40.50.300">
    <property type="entry name" value="P-loop containing nucleotide triphosphate hydrolases"/>
    <property type="match status" value="1"/>
</dbReference>
<dbReference type="InterPro" id="IPR004100">
    <property type="entry name" value="ATPase_F1/V1/A1_a/bsu_N"/>
</dbReference>
<evidence type="ECO:0000256" key="4">
    <source>
        <dbReference type="ARBA" id="ARBA00022741"/>
    </source>
</evidence>
<evidence type="ECO:0000256" key="6">
    <source>
        <dbReference type="ARBA" id="ARBA00022840"/>
    </source>
</evidence>
<dbReference type="GO" id="GO:0045259">
    <property type="term" value="C:proton-transporting ATP synthase complex"/>
    <property type="evidence" value="ECO:0007669"/>
    <property type="project" value="UniProtKB-KW"/>
</dbReference>
<dbReference type="PANTHER" id="PTHR15184">
    <property type="entry name" value="ATP SYNTHASE"/>
    <property type="match status" value="1"/>
</dbReference>
<dbReference type="EC" id="7.1.2.2" evidence="13"/>
<dbReference type="RefSeq" id="WP_045570401.1">
    <property type="nucleotide sequence ID" value="NZ_CP065218.1"/>
</dbReference>
<dbReference type="PROSITE" id="PS00152">
    <property type="entry name" value="ATPASE_ALPHA_BETA"/>
    <property type="match status" value="1"/>
</dbReference>
<name>A0AAJ4IG82_9VIBR</name>
<dbReference type="Pfam" id="PF22919">
    <property type="entry name" value="ATP-synt_VA_C"/>
    <property type="match status" value="1"/>
</dbReference>
<dbReference type="CDD" id="cd18115">
    <property type="entry name" value="ATP-synt_F1_beta_N"/>
    <property type="match status" value="1"/>
</dbReference>
<keyword evidence="4 13" id="KW-0547">Nucleotide-binding</keyword>
<keyword evidence="5 13" id="KW-0375">Hydrogen ion transport</keyword>
<accession>A0AAJ4IG82</accession>
<dbReference type="GO" id="GO:0046933">
    <property type="term" value="F:proton-transporting ATP synthase activity, rotational mechanism"/>
    <property type="evidence" value="ECO:0007669"/>
    <property type="project" value="UniProtKB-UniRule"/>
</dbReference>
<comment type="similarity">
    <text evidence="12">Belongs to the ATPase alpha/beta chains family. T3SS ATPase subfamily.</text>
</comment>
<dbReference type="Pfam" id="PF02874">
    <property type="entry name" value="ATP-synt_ab_N"/>
    <property type="match status" value="1"/>
</dbReference>
<keyword evidence="2 13" id="KW-0813">Transport</keyword>
<evidence type="ECO:0000256" key="11">
    <source>
        <dbReference type="ARBA" id="ARBA00023310"/>
    </source>
</evidence>
<dbReference type="InterPro" id="IPR017691">
    <property type="entry name" value="Alt_ATPase_F1_bsu"/>
</dbReference>
<evidence type="ECO:0000256" key="5">
    <source>
        <dbReference type="ARBA" id="ARBA00022781"/>
    </source>
</evidence>
<dbReference type="SUPFAM" id="SSF47917">
    <property type="entry name" value="C-terminal domain of alpha and beta subunits of F1 ATP synthase"/>
    <property type="match status" value="1"/>
</dbReference>
<dbReference type="HAMAP" id="MF_01347">
    <property type="entry name" value="ATP_synth_beta_bact"/>
    <property type="match status" value="1"/>
</dbReference>
<comment type="catalytic activity">
    <reaction evidence="13">
        <text>ATP + H2O + 4 H(+)(in) = ADP + phosphate + 5 H(+)(out)</text>
        <dbReference type="Rhea" id="RHEA:57720"/>
        <dbReference type="ChEBI" id="CHEBI:15377"/>
        <dbReference type="ChEBI" id="CHEBI:15378"/>
        <dbReference type="ChEBI" id="CHEBI:30616"/>
        <dbReference type="ChEBI" id="CHEBI:43474"/>
        <dbReference type="ChEBI" id="CHEBI:456216"/>
        <dbReference type="EC" id="7.1.2.2"/>
    </reaction>
</comment>
<dbReference type="CDD" id="cd01133">
    <property type="entry name" value="F1-ATPase_beta_CD"/>
    <property type="match status" value="1"/>
</dbReference>
<evidence type="ECO:0000256" key="3">
    <source>
        <dbReference type="ARBA" id="ARBA00022475"/>
    </source>
</evidence>
<dbReference type="Gene3D" id="1.10.1140.10">
    <property type="entry name" value="Bovine Mitochondrial F1-atpase, Atp Synthase Beta Chain, Chain D, domain 3"/>
    <property type="match status" value="1"/>
</dbReference>
<dbReference type="InterPro" id="IPR036121">
    <property type="entry name" value="ATPase_F1/V1/A1_a/bsu_N_sf"/>
</dbReference>
<protein>
    <recommendedName>
        <fullName evidence="13">ATP synthase subunit beta</fullName>
        <ecNumber evidence="13">7.1.2.2</ecNumber>
    </recommendedName>
    <alternativeName>
        <fullName evidence="13">ATP synthase F1 sector subunit beta</fullName>
    </alternativeName>
    <alternativeName>
        <fullName evidence="13">F-ATPase subunit beta</fullName>
    </alternativeName>
</protein>
<evidence type="ECO:0000259" key="15">
    <source>
        <dbReference type="SMART" id="SM00382"/>
    </source>
</evidence>
<evidence type="ECO:0000256" key="12">
    <source>
        <dbReference type="ARBA" id="ARBA00024342"/>
    </source>
</evidence>
<evidence type="ECO:0000256" key="2">
    <source>
        <dbReference type="ARBA" id="ARBA00022448"/>
    </source>
</evidence>
<gene>
    <name evidence="13" type="primary">atpD</name>
    <name evidence="16" type="ORF">I3X05_18675</name>
</gene>
<dbReference type="FunFam" id="3.40.50.300:FF:001630">
    <property type="entry name" value="ATP synthase subunit beta"/>
    <property type="match status" value="1"/>
</dbReference>
<proteinExistence type="inferred from homology"/>
<dbReference type="EMBL" id="CP065218">
    <property type="protein sequence ID" value="QPL56126.1"/>
    <property type="molecule type" value="Genomic_DNA"/>
</dbReference>
<feature type="domain" description="AAA+ ATPase" evidence="15">
    <location>
        <begin position="150"/>
        <end position="335"/>
    </location>
</feature>
<feature type="binding site" evidence="13">
    <location>
        <begin position="158"/>
        <end position="165"/>
    </location>
    <ligand>
        <name>ATP</name>
        <dbReference type="ChEBI" id="CHEBI:30616"/>
    </ligand>
</feature>
<dbReference type="InterPro" id="IPR024034">
    <property type="entry name" value="ATPase_F1/V1_b/a_C"/>
</dbReference>
<sequence length="493" mass="54100">MTGHKDTDVEHLGTIVSVHGSVIEMRFEHQLPPILNLLRTGKNDQIAIEVLSHTDAFHVRGIALTPTQGLERGNPVKDTGGPLKAPVGKPILSRMFDVFGHTTDQGPGLTENVQWRSVHNAPPTLLRRSTHSKIFETGIKAIDVLTPLERGGKAGLFGGAGVGKTVLLTEMIHNTVSDQKGVSIFCGIGERSREGEELYREMEAAGVLPNMVMIFAQMNEPPGARFRVGHAALTMAEYFRDEEHRDILLLIDNIFRFIQAGAEVSGLMGQMPSRLGYQPTMSSELATLEERIANTENGSITSLQAVYVPADDFTDPAAVHTFSHLSASIVLSRKRASEGLFPAIDPMQSNSKMVTPSIVGLYHYDLAQSIRRTLAQYADLKDIIAMLGLEQLSAEDRKIVARARRLERFLTQPFFTTEPFTNLSGKMVSLKDALDGCERILADEFKDMPESALYMIGAISEAKTKAKSRASKNSSTESKEPPKNEANYDVNDA</sequence>
<comment type="subcellular location">
    <subcellularLocation>
        <location evidence="13">Cell membrane</location>
        <topology evidence="13">Peripheral membrane protein</topology>
    </subcellularLocation>
    <subcellularLocation>
        <location evidence="1">Membrane</location>
    </subcellularLocation>
</comment>
<dbReference type="Pfam" id="PF00006">
    <property type="entry name" value="ATP-synt_ab"/>
    <property type="match status" value="1"/>
</dbReference>
<evidence type="ECO:0000256" key="10">
    <source>
        <dbReference type="ARBA" id="ARBA00023196"/>
    </source>
</evidence>
<evidence type="ECO:0000256" key="1">
    <source>
        <dbReference type="ARBA" id="ARBA00004370"/>
    </source>
</evidence>
<dbReference type="NCBIfam" id="TIGR03305">
    <property type="entry name" value="alt_F1F0_F1_bet"/>
    <property type="match status" value="1"/>
</dbReference>
<dbReference type="InterPro" id="IPR003593">
    <property type="entry name" value="AAA+_ATPase"/>
</dbReference>
<keyword evidence="6 13" id="KW-0067">ATP-binding</keyword>
<feature type="region of interest" description="Disordered" evidence="14">
    <location>
        <begin position="463"/>
        <end position="493"/>
    </location>
</feature>
<evidence type="ECO:0000256" key="14">
    <source>
        <dbReference type="SAM" id="MobiDB-lite"/>
    </source>
</evidence>
<dbReference type="InterPro" id="IPR027417">
    <property type="entry name" value="P-loop_NTPase"/>
</dbReference>
<dbReference type="Gene3D" id="2.40.10.170">
    <property type="match status" value="1"/>
</dbReference>
<dbReference type="AlphaFoldDB" id="A0AAJ4IG82"/>
<dbReference type="FunFam" id="1.10.1140.10:FF:000006">
    <property type="entry name" value="ATP synthase subunit beta"/>
    <property type="match status" value="1"/>
</dbReference>
<dbReference type="SMART" id="SM00382">
    <property type="entry name" value="AAA"/>
    <property type="match status" value="1"/>
</dbReference>
<keyword evidence="11 13" id="KW-0066">ATP synthesis</keyword>
<dbReference type="NCBIfam" id="TIGR01039">
    <property type="entry name" value="atpD"/>
    <property type="match status" value="1"/>
</dbReference>
<evidence type="ECO:0000256" key="13">
    <source>
        <dbReference type="HAMAP-Rule" id="MF_01347"/>
    </source>
</evidence>
<dbReference type="InterPro" id="IPR055190">
    <property type="entry name" value="ATP-synt_VA_C"/>
</dbReference>
<dbReference type="GO" id="GO:0046961">
    <property type="term" value="F:proton-transporting ATPase activity, rotational mechanism"/>
    <property type="evidence" value="ECO:0007669"/>
    <property type="project" value="InterPro"/>
</dbReference>
<dbReference type="SUPFAM" id="SSF50615">
    <property type="entry name" value="N-terminal domain of alpha and beta subunits of F1 ATP synthase"/>
    <property type="match status" value="1"/>
</dbReference>